<dbReference type="Proteomes" id="UP000662888">
    <property type="component" value="Chromosome"/>
</dbReference>
<comment type="catalytic activity">
    <reaction evidence="1">
        <text>[L-4-(L-arginin-2-N-yl)aspartate](n) + H2O = [L-4-(L-arginin-2-N-yl)aspartate](n-1) + L-4-(L-arginin-2-N-yl)aspartate</text>
        <dbReference type="Rhea" id="RHEA:12845"/>
        <dbReference type="Rhea" id="RHEA-COMP:13728"/>
        <dbReference type="Rhea" id="RHEA-COMP:13734"/>
        <dbReference type="ChEBI" id="CHEBI:15377"/>
        <dbReference type="ChEBI" id="CHEBI:137986"/>
        <dbReference type="ChEBI" id="CHEBI:137991"/>
        <dbReference type="EC" id="3.4.15.6"/>
    </reaction>
</comment>
<dbReference type="Gene3D" id="3.40.50.880">
    <property type="match status" value="1"/>
</dbReference>
<dbReference type="GO" id="GO:0004180">
    <property type="term" value="F:carboxypeptidase activity"/>
    <property type="evidence" value="ECO:0007669"/>
    <property type="project" value="UniProtKB-KW"/>
</dbReference>
<keyword evidence="8" id="KW-0720">Serine protease</keyword>
<reference evidence="9 10" key="1">
    <citation type="submission" date="2020-11" db="EMBL/GenBank/DDBJ databases">
        <authorList>
            <person name="Sun Q."/>
        </authorList>
    </citation>
    <scope>NUCLEOTIDE SEQUENCE [LARGE SCALE GENOMIC DNA]</scope>
    <source>
        <strain evidence="9 10">P8398</strain>
    </source>
</reference>
<proteinExistence type="inferred from homology"/>
<accession>A0AA48W9U4</accession>
<comment type="function">
    <text evidence="2">Exopeptidase that catalyzes the hydrolytic cleavage of multi-L-arginyl-poly-L-aspartic acid (cyanophycin; a water-insoluble reserve polymer) into aspartate-arginine dipeptides.</text>
</comment>
<evidence type="ECO:0000256" key="1">
    <source>
        <dbReference type="ARBA" id="ARBA00001092"/>
    </source>
</evidence>
<keyword evidence="9" id="KW-0121">Carboxypeptidase</keyword>
<dbReference type="InterPro" id="IPR011811">
    <property type="entry name" value="Peptidase_S51_cyanophycinase"/>
</dbReference>
<comment type="similarity">
    <text evidence="3">Belongs to the peptidase S51 family.</text>
</comment>
<evidence type="ECO:0000313" key="10">
    <source>
        <dbReference type="Proteomes" id="UP000662888"/>
    </source>
</evidence>
<evidence type="ECO:0000256" key="5">
    <source>
        <dbReference type="ARBA" id="ARBA00015719"/>
    </source>
</evidence>
<sequence length="299" mass="32112">MDDTIDAPTHGHLLIVGGSEDRQHGMRVLTRFVELCGGADQPVAVMTAASEIADQVFEMYRVAFAELGVTRISHVHLDSPKEAASEKLLSRLREAKGIFMSGGDQKRLLEMIGGTPVHACIATAFARGACIAGTSAGASAMSRFMLAEGKAELEPEKGAIRLGPGLGFVERIVVDQHFAQRKRLPRLLSIIAERPDLYGIGIDEDTALLISPGKGIEVIGDGAVTLLDGLNMVSNIDLLDTGEVPRLIDVRLHLLPAGTRFDVGAAADGDTRVPPPFQDFFDTLIQSEQPEQPEQREPS</sequence>
<dbReference type="SUPFAM" id="SSF52317">
    <property type="entry name" value="Class I glutamine amidotransferase-like"/>
    <property type="match status" value="1"/>
</dbReference>
<evidence type="ECO:0000256" key="4">
    <source>
        <dbReference type="ARBA" id="ARBA00013115"/>
    </source>
</evidence>
<dbReference type="GO" id="GO:0008241">
    <property type="term" value="F:peptidyl-dipeptidase activity"/>
    <property type="evidence" value="ECO:0007669"/>
    <property type="project" value="UniProtKB-EC"/>
</dbReference>
<evidence type="ECO:0000256" key="6">
    <source>
        <dbReference type="ARBA" id="ARBA00022670"/>
    </source>
</evidence>
<evidence type="ECO:0000313" key="9">
    <source>
        <dbReference type="EMBL" id="QPI47991.1"/>
    </source>
</evidence>
<evidence type="ECO:0000256" key="3">
    <source>
        <dbReference type="ARBA" id="ARBA00006534"/>
    </source>
</evidence>
<keyword evidence="10" id="KW-1185">Reference proteome</keyword>
<dbReference type="RefSeq" id="WP_206087636.1">
    <property type="nucleotide sequence ID" value="NZ_CP065053.1"/>
</dbReference>
<dbReference type="EMBL" id="CP065053">
    <property type="protein sequence ID" value="QPI47991.1"/>
    <property type="molecule type" value="Genomic_DNA"/>
</dbReference>
<dbReference type="InterPro" id="IPR005320">
    <property type="entry name" value="Peptidase_S51"/>
</dbReference>
<keyword evidence="7 9" id="KW-0378">Hydrolase</keyword>
<name>A0AA48W9U4_9BURK</name>
<dbReference type="EC" id="3.4.15.6" evidence="4"/>
<dbReference type="PANTHER" id="PTHR36175:SF1">
    <property type="entry name" value="CYANOPHYCINASE"/>
    <property type="match status" value="1"/>
</dbReference>
<dbReference type="Pfam" id="PF03575">
    <property type="entry name" value="Peptidase_S51"/>
    <property type="match status" value="1"/>
</dbReference>
<protein>
    <recommendedName>
        <fullName evidence="5">Cyanophycinase</fullName>
        <ecNumber evidence="4">3.4.15.6</ecNumber>
    </recommendedName>
</protein>
<dbReference type="PANTHER" id="PTHR36175">
    <property type="entry name" value="CYANOPHYCINASE"/>
    <property type="match status" value="1"/>
</dbReference>
<evidence type="ECO:0000256" key="7">
    <source>
        <dbReference type="ARBA" id="ARBA00022801"/>
    </source>
</evidence>
<gene>
    <name evidence="9" type="ORF">IV454_20810</name>
</gene>
<organism evidence="9 10">
    <name type="scientific">Massilia antarctica</name>
    <dbReference type="NCBI Taxonomy" id="2765360"/>
    <lineage>
        <taxon>Bacteria</taxon>
        <taxon>Pseudomonadati</taxon>
        <taxon>Pseudomonadota</taxon>
        <taxon>Betaproteobacteria</taxon>
        <taxon>Burkholderiales</taxon>
        <taxon>Oxalobacteraceae</taxon>
        <taxon>Telluria group</taxon>
        <taxon>Massilia</taxon>
    </lineage>
</organism>
<dbReference type="PIRSF" id="PIRSF032067">
    <property type="entry name" value="Cyanophycinase"/>
    <property type="match status" value="1"/>
</dbReference>
<evidence type="ECO:0000256" key="2">
    <source>
        <dbReference type="ARBA" id="ARBA00002039"/>
    </source>
</evidence>
<dbReference type="InterPro" id="IPR029062">
    <property type="entry name" value="Class_I_gatase-like"/>
</dbReference>
<dbReference type="CDD" id="cd03145">
    <property type="entry name" value="GAT1_cyanophycinase"/>
    <property type="match status" value="1"/>
</dbReference>
<keyword evidence="6" id="KW-0645">Protease</keyword>
<dbReference type="NCBIfam" id="TIGR02069">
    <property type="entry name" value="cyanophycinase"/>
    <property type="match status" value="1"/>
</dbReference>
<evidence type="ECO:0000256" key="8">
    <source>
        <dbReference type="ARBA" id="ARBA00022825"/>
    </source>
</evidence>